<dbReference type="EMBL" id="BJYT01000011">
    <property type="protein sequence ID" value="GEO10562.1"/>
    <property type="molecule type" value="Genomic_DNA"/>
</dbReference>
<dbReference type="GO" id="GO:0016301">
    <property type="term" value="F:kinase activity"/>
    <property type="evidence" value="ECO:0007669"/>
    <property type="project" value="UniProtKB-KW"/>
</dbReference>
<dbReference type="PANTHER" id="PTHR34299:SF1">
    <property type="entry name" value="DIACYLGLYCEROL KINASE"/>
    <property type="match status" value="1"/>
</dbReference>
<feature type="binding site" evidence="16">
    <location>
        <position position="35"/>
    </location>
    <ligand>
        <name>substrate</name>
    </ligand>
</feature>
<evidence type="ECO:0000256" key="7">
    <source>
        <dbReference type="ARBA" id="ARBA00022741"/>
    </source>
</evidence>
<organism evidence="20 21">
    <name type="scientific">Segetibacter aerophilus</name>
    <dbReference type="NCBI Taxonomy" id="670293"/>
    <lineage>
        <taxon>Bacteria</taxon>
        <taxon>Pseudomonadati</taxon>
        <taxon>Bacteroidota</taxon>
        <taxon>Chitinophagia</taxon>
        <taxon>Chitinophagales</taxon>
        <taxon>Chitinophagaceae</taxon>
        <taxon>Segetibacter</taxon>
    </lineage>
</organism>
<keyword evidence="18" id="KW-0479">Metal-binding</keyword>
<dbReference type="GO" id="GO:0005886">
    <property type="term" value="C:plasma membrane"/>
    <property type="evidence" value="ECO:0007669"/>
    <property type="project" value="UniProtKB-SubCell"/>
</dbReference>
<keyword evidence="14" id="KW-1208">Phospholipid metabolism</keyword>
<feature type="binding site" evidence="17">
    <location>
        <position position="42"/>
    </location>
    <ligand>
        <name>ATP</name>
        <dbReference type="ChEBI" id="CHEBI:30616"/>
    </ligand>
</feature>
<evidence type="ECO:0000256" key="16">
    <source>
        <dbReference type="PIRSR" id="PIRSR600829-2"/>
    </source>
</evidence>
<evidence type="ECO:0000256" key="12">
    <source>
        <dbReference type="ARBA" id="ARBA00023136"/>
    </source>
</evidence>
<evidence type="ECO:0000256" key="19">
    <source>
        <dbReference type="SAM" id="Phobius"/>
    </source>
</evidence>
<name>A0A512BF38_9BACT</name>
<comment type="caution">
    <text evidence="20">The sequence shown here is derived from an EMBL/GenBank/DDBJ whole genome shotgun (WGS) entry which is preliminary data.</text>
</comment>
<evidence type="ECO:0000256" key="15">
    <source>
        <dbReference type="PIRSR" id="PIRSR600829-1"/>
    </source>
</evidence>
<dbReference type="Proteomes" id="UP000321513">
    <property type="component" value="Unassembled WGS sequence"/>
</dbReference>
<feature type="transmembrane region" description="Helical" evidence="19">
    <location>
        <begin position="62"/>
        <end position="83"/>
    </location>
</feature>
<protein>
    <recommendedName>
        <fullName evidence="22">Diacylglycerol kinase</fullName>
    </recommendedName>
</protein>
<evidence type="ECO:0008006" key="22">
    <source>
        <dbReference type="Google" id="ProtNLM"/>
    </source>
</evidence>
<dbReference type="InterPro" id="IPR000829">
    <property type="entry name" value="DAGK"/>
</dbReference>
<keyword evidence="13" id="KW-0594">Phospholipid biosynthesis</keyword>
<dbReference type="PANTHER" id="PTHR34299">
    <property type="entry name" value="DIACYLGLYCEROL KINASE"/>
    <property type="match status" value="1"/>
</dbReference>
<dbReference type="CDD" id="cd14265">
    <property type="entry name" value="UDPK_IM_like"/>
    <property type="match status" value="1"/>
</dbReference>
<evidence type="ECO:0000256" key="13">
    <source>
        <dbReference type="ARBA" id="ARBA00023209"/>
    </source>
</evidence>
<evidence type="ECO:0000256" key="6">
    <source>
        <dbReference type="ARBA" id="ARBA00022692"/>
    </source>
</evidence>
<evidence type="ECO:0000256" key="9">
    <source>
        <dbReference type="ARBA" id="ARBA00022840"/>
    </source>
</evidence>
<evidence type="ECO:0000256" key="5">
    <source>
        <dbReference type="ARBA" id="ARBA00022679"/>
    </source>
</evidence>
<dbReference type="Pfam" id="PF01219">
    <property type="entry name" value="DAGK_prokar"/>
    <property type="match status" value="1"/>
</dbReference>
<keyword evidence="12 19" id="KW-0472">Membrane</keyword>
<keyword evidence="7 17" id="KW-0547">Nucleotide-binding</keyword>
<keyword evidence="18" id="KW-0460">Magnesium</keyword>
<evidence type="ECO:0000256" key="10">
    <source>
        <dbReference type="ARBA" id="ARBA00022989"/>
    </source>
</evidence>
<feature type="active site" description="Proton acceptor" evidence="15">
    <location>
        <position position="35"/>
    </location>
</feature>
<dbReference type="GO" id="GO:0005524">
    <property type="term" value="F:ATP binding"/>
    <property type="evidence" value="ECO:0007669"/>
    <property type="project" value="UniProtKB-KW"/>
</dbReference>
<keyword evidence="6 19" id="KW-0812">Transmembrane</keyword>
<keyword evidence="4" id="KW-0444">Lipid biosynthesis</keyword>
<keyword evidence="5" id="KW-0808">Transferase</keyword>
<dbReference type="GO" id="GO:0046872">
    <property type="term" value="F:metal ion binding"/>
    <property type="evidence" value="ECO:0007669"/>
    <property type="project" value="UniProtKB-KW"/>
</dbReference>
<evidence type="ECO:0000256" key="4">
    <source>
        <dbReference type="ARBA" id="ARBA00022516"/>
    </source>
</evidence>
<accession>A0A512BF38</accession>
<dbReference type="Gene3D" id="1.10.287.3610">
    <property type="match status" value="1"/>
</dbReference>
<evidence type="ECO:0000256" key="14">
    <source>
        <dbReference type="ARBA" id="ARBA00023264"/>
    </source>
</evidence>
<evidence type="ECO:0000256" key="2">
    <source>
        <dbReference type="ARBA" id="ARBA00005967"/>
    </source>
</evidence>
<gene>
    <name evidence="20" type="ORF">SAE01_30580</name>
</gene>
<evidence type="ECO:0000256" key="18">
    <source>
        <dbReference type="PIRSR" id="PIRSR600829-4"/>
    </source>
</evidence>
<keyword evidence="3" id="KW-1003">Cell membrane</keyword>
<evidence type="ECO:0000256" key="1">
    <source>
        <dbReference type="ARBA" id="ARBA00004651"/>
    </source>
</evidence>
<evidence type="ECO:0000256" key="3">
    <source>
        <dbReference type="ARBA" id="ARBA00022475"/>
    </source>
</evidence>
<comment type="similarity">
    <text evidence="2">Belongs to the bacterial diacylglycerol kinase family.</text>
</comment>
<keyword evidence="21" id="KW-1185">Reference proteome</keyword>
<proteinExistence type="inferred from homology"/>
<keyword evidence="10 19" id="KW-1133">Transmembrane helix</keyword>
<dbReference type="AlphaFoldDB" id="A0A512BF38"/>
<keyword evidence="8" id="KW-0418">Kinase</keyword>
<feature type="binding site" evidence="17">
    <location>
        <begin position="60"/>
        <end position="61"/>
    </location>
    <ligand>
        <name>ATP</name>
        <dbReference type="ChEBI" id="CHEBI:30616"/>
    </ligand>
</feature>
<evidence type="ECO:0000256" key="11">
    <source>
        <dbReference type="ARBA" id="ARBA00023098"/>
    </source>
</evidence>
<evidence type="ECO:0000313" key="20">
    <source>
        <dbReference type="EMBL" id="GEO10562.1"/>
    </source>
</evidence>
<keyword evidence="11" id="KW-0443">Lipid metabolism</keyword>
<evidence type="ECO:0000313" key="21">
    <source>
        <dbReference type="Proteomes" id="UP000321513"/>
    </source>
</evidence>
<evidence type="ECO:0000256" key="17">
    <source>
        <dbReference type="PIRSR" id="PIRSR600829-3"/>
    </source>
</evidence>
<keyword evidence="9 17" id="KW-0067">ATP-binding</keyword>
<dbReference type="InterPro" id="IPR033717">
    <property type="entry name" value="UDPK"/>
</dbReference>
<comment type="cofactor">
    <cofactor evidence="18">
        <name>Mg(2+)</name>
        <dbReference type="ChEBI" id="CHEBI:18420"/>
    </cofactor>
    <text evidence="18">Mn(2+), Zn(2+), Cd(2+) and Co(2+) support activity to lesser extents.</text>
</comment>
<dbReference type="InterPro" id="IPR036945">
    <property type="entry name" value="DAGK_sf"/>
</dbReference>
<feature type="binding site" evidence="18">
    <location>
        <position position="42"/>
    </location>
    <ligand>
        <name>a divalent metal cation</name>
        <dbReference type="ChEBI" id="CHEBI:60240"/>
    </ligand>
</feature>
<sequence length="89" mass="9717">MVIAIVVVIVSWWLNISAPEWMVVLGCIGTVLSLEMINSAIEKICNLVHPTYHPAIKTIKDMSASAVLFVSIISTIIGAIIFLPKIHAF</sequence>
<dbReference type="GO" id="GO:0008654">
    <property type="term" value="P:phospholipid biosynthetic process"/>
    <property type="evidence" value="ECO:0007669"/>
    <property type="project" value="UniProtKB-KW"/>
</dbReference>
<reference evidence="20 21" key="1">
    <citation type="submission" date="2019-07" db="EMBL/GenBank/DDBJ databases">
        <title>Whole genome shotgun sequence of Segetibacter aerophilus NBRC 106135.</title>
        <authorList>
            <person name="Hosoyama A."/>
            <person name="Uohara A."/>
            <person name="Ohji S."/>
            <person name="Ichikawa N."/>
        </authorList>
    </citation>
    <scope>NUCLEOTIDE SEQUENCE [LARGE SCALE GENOMIC DNA]</scope>
    <source>
        <strain evidence="20 21">NBRC 106135</strain>
    </source>
</reference>
<evidence type="ECO:0000256" key="8">
    <source>
        <dbReference type="ARBA" id="ARBA00022777"/>
    </source>
</evidence>
<comment type="subcellular location">
    <subcellularLocation>
        <location evidence="1">Cell membrane</location>
        <topology evidence="1">Multi-pass membrane protein</topology>
    </subcellularLocation>
</comment>